<protein>
    <submittedName>
        <fullName evidence="1">Uncharacterized protein</fullName>
    </submittedName>
</protein>
<gene>
    <name evidence="1" type="ORF">QC820_16215</name>
</gene>
<name>A0ABU1GRZ0_9GAMM</name>
<accession>A0ABU1GRZ0</accession>
<proteinExistence type="predicted"/>
<dbReference type="RefSeq" id="WP_309637635.1">
    <property type="nucleotide sequence ID" value="NZ_JARWAL010000020.1"/>
</dbReference>
<organism evidence="1 2">
    <name type="scientific">Halomonas mongoliensis</name>
    <dbReference type="NCBI Taxonomy" id="321265"/>
    <lineage>
        <taxon>Bacteria</taxon>
        <taxon>Pseudomonadati</taxon>
        <taxon>Pseudomonadota</taxon>
        <taxon>Gammaproteobacteria</taxon>
        <taxon>Oceanospirillales</taxon>
        <taxon>Halomonadaceae</taxon>
        <taxon>Halomonas</taxon>
    </lineage>
</organism>
<dbReference type="SUPFAM" id="SSF54909">
    <property type="entry name" value="Dimeric alpha+beta barrel"/>
    <property type="match status" value="1"/>
</dbReference>
<keyword evidence="2" id="KW-1185">Reference proteome</keyword>
<reference evidence="1 2" key="1">
    <citation type="submission" date="2023-04" db="EMBL/GenBank/DDBJ databases">
        <title>A long-awaited taxogenomic arrangement of the family Halomonadaceae.</title>
        <authorList>
            <person name="De La Haba R."/>
            <person name="Chuvochina M."/>
            <person name="Wittouck S."/>
            <person name="Arahal D.R."/>
            <person name="Sanchez-Porro C."/>
            <person name="Hugenholtz P."/>
            <person name="Ventosa A."/>
        </authorList>
    </citation>
    <scope>NUCLEOTIDE SEQUENCE [LARGE SCALE GENOMIC DNA]</scope>
    <source>
        <strain evidence="1 2">DSM 17332</strain>
    </source>
</reference>
<sequence length="34" mass="3792">MPRTMEDPRLQPDVNPMPFAGKCLICGGFEVVDQ</sequence>
<dbReference type="EMBL" id="JARWAL010000020">
    <property type="protein sequence ID" value="MDR5894336.1"/>
    <property type="molecule type" value="Genomic_DNA"/>
</dbReference>
<comment type="caution">
    <text evidence="1">The sequence shown here is derived from an EMBL/GenBank/DDBJ whole genome shotgun (WGS) entry which is preliminary data.</text>
</comment>
<dbReference type="Proteomes" id="UP001252270">
    <property type="component" value="Unassembled WGS sequence"/>
</dbReference>
<evidence type="ECO:0000313" key="2">
    <source>
        <dbReference type="Proteomes" id="UP001252270"/>
    </source>
</evidence>
<evidence type="ECO:0000313" key="1">
    <source>
        <dbReference type="EMBL" id="MDR5894336.1"/>
    </source>
</evidence>
<dbReference type="InterPro" id="IPR011008">
    <property type="entry name" value="Dimeric_a/b-barrel"/>
</dbReference>